<dbReference type="Pfam" id="PF01641">
    <property type="entry name" value="SelR"/>
    <property type="match status" value="1"/>
</dbReference>
<dbReference type="GO" id="GO:0008113">
    <property type="term" value="F:peptide-methionine (S)-S-oxide reductase activity"/>
    <property type="evidence" value="ECO:0007669"/>
    <property type="project" value="UniProtKB-EC"/>
</dbReference>
<comment type="caution">
    <text evidence="9">The sequence shown here is derived from an EMBL/GenBank/DDBJ whole genome shotgun (WGS) entry which is preliminary data.</text>
</comment>
<comment type="catalytic activity">
    <reaction evidence="4 7">
        <text>L-methionyl-[protein] + [thioredoxin]-disulfide + H2O = L-methionyl-(S)-S-oxide-[protein] + [thioredoxin]-dithiol</text>
        <dbReference type="Rhea" id="RHEA:14217"/>
        <dbReference type="Rhea" id="RHEA-COMP:10698"/>
        <dbReference type="Rhea" id="RHEA-COMP:10700"/>
        <dbReference type="Rhea" id="RHEA-COMP:12313"/>
        <dbReference type="Rhea" id="RHEA-COMP:12315"/>
        <dbReference type="ChEBI" id="CHEBI:15377"/>
        <dbReference type="ChEBI" id="CHEBI:16044"/>
        <dbReference type="ChEBI" id="CHEBI:29950"/>
        <dbReference type="ChEBI" id="CHEBI:44120"/>
        <dbReference type="ChEBI" id="CHEBI:50058"/>
        <dbReference type="EC" id="1.8.4.11"/>
    </reaction>
</comment>
<proteinExistence type="inferred from homology"/>
<organism evidence="9 10">
    <name type="scientific">Cohnella hashimotonis</name>
    <dbReference type="NCBI Taxonomy" id="2826895"/>
    <lineage>
        <taxon>Bacteria</taxon>
        <taxon>Bacillati</taxon>
        <taxon>Bacillota</taxon>
        <taxon>Bacilli</taxon>
        <taxon>Bacillales</taxon>
        <taxon>Paenibacillaceae</taxon>
        <taxon>Cohnella</taxon>
    </lineage>
</organism>
<dbReference type="Gene3D" id="2.170.150.20">
    <property type="entry name" value="Peptide methionine sulfoxide reductase"/>
    <property type="match status" value="1"/>
</dbReference>
<evidence type="ECO:0000256" key="1">
    <source>
        <dbReference type="ARBA" id="ARBA00005591"/>
    </source>
</evidence>
<feature type="active site" evidence="7">
    <location>
        <position position="19"/>
    </location>
</feature>
<name>A0ABT6TGQ6_9BACL</name>
<dbReference type="EC" id="1.8.4.11" evidence="7"/>
<evidence type="ECO:0000256" key="5">
    <source>
        <dbReference type="ARBA" id="ARBA00048488"/>
    </source>
</evidence>
<dbReference type="PANTHER" id="PTHR43774:SF1">
    <property type="entry name" value="PEPTIDE METHIONINE SULFOXIDE REDUCTASE MSRA 2"/>
    <property type="match status" value="1"/>
</dbReference>
<comment type="catalytic activity">
    <reaction evidence="5">
        <text>L-methionyl-[protein] + [thioredoxin]-disulfide + H2O = L-methionyl-(R)-S-oxide-[protein] + [thioredoxin]-dithiol</text>
        <dbReference type="Rhea" id="RHEA:24164"/>
        <dbReference type="Rhea" id="RHEA-COMP:10698"/>
        <dbReference type="Rhea" id="RHEA-COMP:10700"/>
        <dbReference type="Rhea" id="RHEA-COMP:12313"/>
        <dbReference type="Rhea" id="RHEA-COMP:12314"/>
        <dbReference type="ChEBI" id="CHEBI:15377"/>
        <dbReference type="ChEBI" id="CHEBI:16044"/>
        <dbReference type="ChEBI" id="CHEBI:29950"/>
        <dbReference type="ChEBI" id="CHEBI:45764"/>
        <dbReference type="ChEBI" id="CHEBI:50058"/>
        <dbReference type="EC" id="1.8.4.12"/>
    </reaction>
</comment>
<dbReference type="InterPro" id="IPR002569">
    <property type="entry name" value="Met_Sox_Rdtase_MsrA_dom"/>
</dbReference>
<evidence type="ECO:0000313" key="9">
    <source>
        <dbReference type="EMBL" id="MDI4646018.1"/>
    </source>
</evidence>
<keyword evidence="2 7" id="KW-0560">Oxidoreductase</keyword>
<comment type="catalytic activity">
    <reaction evidence="6 7">
        <text>[thioredoxin]-disulfide + L-methionine + H2O = L-methionine (S)-S-oxide + [thioredoxin]-dithiol</text>
        <dbReference type="Rhea" id="RHEA:19993"/>
        <dbReference type="Rhea" id="RHEA-COMP:10698"/>
        <dbReference type="Rhea" id="RHEA-COMP:10700"/>
        <dbReference type="ChEBI" id="CHEBI:15377"/>
        <dbReference type="ChEBI" id="CHEBI:29950"/>
        <dbReference type="ChEBI" id="CHEBI:50058"/>
        <dbReference type="ChEBI" id="CHEBI:57844"/>
        <dbReference type="ChEBI" id="CHEBI:58772"/>
        <dbReference type="EC" id="1.8.4.11"/>
    </reaction>
</comment>
<dbReference type="SUPFAM" id="SSF55068">
    <property type="entry name" value="Peptide methionine sulfoxide reductase"/>
    <property type="match status" value="1"/>
</dbReference>
<evidence type="ECO:0000259" key="8">
    <source>
        <dbReference type="PROSITE" id="PS51790"/>
    </source>
</evidence>
<dbReference type="InterPro" id="IPR002579">
    <property type="entry name" value="Met_Sox_Rdtase_MsrB_dom"/>
</dbReference>
<evidence type="ECO:0000256" key="4">
    <source>
        <dbReference type="ARBA" id="ARBA00047806"/>
    </source>
</evidence>
<evidence type="ECO:0000256" key="6">
    <source>
        <dbReference type="ARBA" id="ARBA00048782"/>
    </source>
</evidence>
<dbReference type="HAMAP" id="MF_01401">
    <property type="entry name" value="MsrA"/>
    <property type="match status" value="1"/>
</dbReference>
<evidence type="ECO:0000313" key="10">
    <source>
        <dbReference type="Proteomes" id="UP001161691"/>
    </source>
</evidence>
<keyword evidence="3" id="KW-0511">Multifunctional enzyme</keyword>
<evidence type="ECO:0000256" key="2">
    <source>
        <dbReference type="ARBA" id="ARBA00023002"/>
    </source>
</evidence>
<dbReference type="InterPro" id="IPR011057">
    <property type="entry name" value="Mss4-like_sf"/>
</dbReference>
<keyword evidence="10" id="KW-1185">Reference proteome</keyword>
<dbReference type="Proteomes" id="UP001161691">
    <property type="component" value="Unassembled WGS sequence"/>
</dbReference>
<accession>A0ABT6TGQ6</accession>
<gene>
    <name evidence="7 9" type="primary">msrA</name>
    <name evidence="9" type="ORF">KB449_13665</name>
</gene>
<dbReference type="Pfam" id="PF01625">
    <property type="entry name" value="PMSR"/>
    <property type="match status" value="1"/>
</dbReference>
<evidence type="ECO:0000256" key="7">
    <source>
        <dbReference type="HAMAP-Rule" id="MF_01401"/>
    </source>
</evidence>
<sequence length="330" mass="37048">MTDQDATGRPALATFAGGCFWCMVKPFDELPGILSVTSGYTGGHTDHPTYESVGSETTGHAEAVQIAFFPSLFPYERLLDIFWQQIDPTDGGGQFGDRGSSYRTAIFYHDEEQRQLAQASKQALASSGRFKSRIVTEIVPAGAFYPAEDEHQHYYKTHVRHYKLYAEGSGRDDYLRRAWRTKQDEASLRRRLTPIQYEVTQHGETEPAFDNEYWNFFEAGMYVDIVTGDPLFGSEDKFDSGTGWPSFTKPLHEGLVRREADYRGGVVRTAIASRLGGTRLGYLLYDGPGPDKLHYRVNSAALRFIASTGQGDGEALKSDYFISSEQMFDK</sequence>
<dbReference type="NCBIfam" id="TIGR00401">
    <property type="entry name" value="msrA"/>
    <property type="match status" value="1"/>
</dbReference>
<comment type="similarity">
    <text evidence="1 7">Belongs to the MsrA Met sulfoxide reductase family.</text>
</comment>
<dbReference type="PROSITE" id="PS51790">
    <property type="entry name" value="MSRB"/>
    <property type="match status" value="1"/>
</dbReference>
<dbReference type="InterPro" id="IPR036509">
    <property type="entry name" value="Met_Sox_Rdtase_MsrA_sf"/>
</dbReference>
<protein>
    <recommendedName>
        <fullName evidence="7">Peptide methionine sulfoxide reductase MsrA</fullName>
        <shortName evidence="7">Protein-methionine-S-oxide reductase</shortName>
        <ecNumber evidence="7">1.8.4.11</ecNumber>
    </recommendedName>
    <alternativeName>
        <fullName evidence="7">Peptide-methionine (S)-S-oxide reductase</fullName>
        <shortName evidence="7">Peptide Met(O) reductase</shortName>
    </alternativeName>
</protein>
<dbReference type="NCBIfam" id="TIGR00357">
    <property type="entry name" value="peptide-methionine (R)-S-oxide reductase MsrB"/>
    <property type="match status" value="1"/>
</dbReference>
<comment type="function">
    <text evidence="7">Has an important function as a repair enzyme for proteins that have been inactivated by oxidation. Catalyzes the reversible oxidation-reduction of methionine sulfoxide in proteins to methionine.</text>
</comment>
<dbReference type="PANTHER" id="PTHR43774">
    <property type="entry name" value="PEPTIDE METHIONINE SULFOXIDE REDUCTASE"/>
    <property type="match status" value="1"/>
</dbReference>
<dbReference type="SUPFAM" id="SSF51316">
    <property type="entry name" value="Mss4-like"/>
    <property type="match status" value="1"/>
</dbReference>
<feature type="domain" description="MsrB" evidence="8">
    <location>
        <begin position="185"/>
        <end position="307"/>
    </location>
</feature>
<dbReference type="EMBL" id="JAGRPV010000001">
    <property type="protein sequence ID" value="MDI4646018.1"/>
    <property type="molecule type" value="Genomic_DNA"/>
</dbReference>
<evidence type="ECO:0000256" key="3">
    <source>
        <dbReference type="ARBA" id="ARBA00023268"/>
    </source>
</evidence>
<reference evidence="9" key="1">
    <citation type="submission" date="2023-04" db="EMBL/GenBank/DDBJ databases">
        <title>Comparative genomic analysis of Cohnella hashimotonis sp. nov., isolated from the International Space Station.</title>
        <authorList>
            <person name="Venkateswaran K."/>
            <person name="Simpson A."/>
        </authorList>
    </citation>
    <scope>NUCLEOTIDE SEQUENCE</scope>
    <source>
        <strain evidence="9">F6_2S_P_1</strain>
    </source>
</reference>
<dbReference type="RefSeq" id="WP_282908912.1">
    <property type="nucleotide sequence ID" value="NZ_JAGRPV010000001.1"/>
</dbReference>
<dbReference type="Gene3D" id="3.30.1060.10">
    <property type="entry name" value="Peptide methionine sulphoxide reductase MsrA"/>
    <property type="match status" value="1"/>
</dbReference>